<accession>A0AA88D2S0</accession>
<organism evidence="2 3">
    <name type="scientific">Ficus carica</name>
    <name type="common">Common fig</name>
    <dbReference type="NCBI Taxonomy" id="3494"/>
    <lineage>
        <taxon>Eukaryota</taxon>
        <taxon>Viridiplantae</taxon>
        <taxon>Streptophyta</taxon>
        <taxon>Embryophyta</taxon>
        <taxon>Tracheophyta</taxon>
        <taxon>Spermatophyta</taxon>
        <taxon>Magnoliopsida</taxon>
        <taxon>eudicotyledons</taxon>
        <taxon>Gunneridae</taxon>
        <taxon>Pentapetalae</taxon>
        <taxon>rosids</taxon>
        <taxon>fabids</taxon>
        <taxon>Rosales</taxon>
        <taxon>Moraceae</taxon>
        <taxon>Ficeae</taxon>
        <taxon>Ficus</taxon>
    </lineage>
</organism>
<dbReference type="AlphaFoldDB" id="A0AA88D2S0"/>
<feature type="region of interest" description="Disordered" evidence="1">
    <location>
        <begin position="74"/>
        <end position="93"/>
    </location>
</feature>
<evidence type="ECO:0000313" key="2">
    <source>
        <dbReference type="EMBL" id="GMN44093.1"/>
    </source>
</evidence>
<comment type="caution">
    <text evidence="2">The sequence shown here is derived from an EMBL/GenBank/DDBJ whole genome shotgun (WGS) entry which is preliminary data.</text>
</comment>
<keyword evidence="3" id="KW-1185">Reference proteome</keyword>
<protein>
    <submittedName>
        <fullName evidence="2">Uncharacterized protein</fullName>
    </submittedName>
</protein>
<name>A0AA88D2S0_FICCA</name>
<evidence type="ECO:0000256" key="1">
    <source>
        <dbReference type="SAM" id="MobiDB-lite"/>
    </source>
</evidence>
<dbReference type="EMBL" id="BTGU01000017">
    <property type="protein sequence ID" value="GMN44093.1"/>
    <property type="molecule type" value="Genomic_DNA"/>
</dbReference>
<sequence length="93" mass="10144">MGDNLYGWGEDEDGDKVLYPSYGLSGAWTREEPPTLPILRYVNPGTIPYLDLGPRPRFRAPASSWIPNLSSVPTPTPVLDLNPGPNLGSQPQP</sequence>
<reference evidence="2" key="1">
    <citation type="submission" date="2023-07" db="EMBL/GenBank/DDBJ databases">
        <title>draft genome sequence of fig (Ficus carica).</title>
        <authorList>
            <person name="Takahashi T."/>
            <person name="Nishimura K."/>
        </authorList>
    </citation>
    <scope>NUCLEOTIDE SEQUENCE</scope>
</reference>
<evidence type="ECO:0000313" key="3">
    <source>
        <dbReference type="Proteomes" id="UP001187192"/>
    </source>
</evidence>
<proteinExistence type="predicted"/>
<gene>
    <name evidence="2" type="ORF">TIFTF001_013300</name>
</gene>
<dbReference type="Proteomes" id="UP001187192">
    <property type="component" value="Unassembled WGS sequence"/>
</dbReference>